<organism evidence="1 2">
    <name type="scientific">Sporobacter termitidis DSM 10068</name>
    <dbReference type="NCBI Taxonomy" id="1123282"/>
    <lineage>
        <taxon>Bacteria</taxon>
        <taxon>Bacillati</taxon>
        <taxon>Bacillota</taxon>
        <taxon>Clostridia</taxon>
        <taxon>Eubacteriales</taxon>
        <taxon>Oscillospiraceae</taxon>
        <taxon>Sporobacter</taxon>
    </lineage>
</organism>
<gene>
    <name evidence="1" type="ORF">SAMN02745823_01357</name>
</gene>
<evidence type="ECO:0000313" key="2">
    <source>
        <dbReference type="Proteomes" id="UP000183995"/>
    </source>
</evidence>
<accession>A0A1M5WLT7</accession>
<dbReference type="PANTHER" id="PTHR47271">
    <property type="entry name" value="ARGININE DEIMINASE"/>
    <property type="match status" value="1"/>
</dbReference>
<proteinExistence type="predicted"/>
<dbReference type="RefSeq" id="WP_073077000.1">
    <property type="nucleotide sequence ID" value="NZ_FQXV01000003.1"/>
</dbReference>
<dbReference type="GO" id="GO:0016990">
    <property type="term" value="F:arginine deiminase activity"/>
    <property type="evidence" value="ECO:0007669"/>
    <property type="project" value="TreeGrafter"/>
</dbReference>
<dbReference type="STRING" id="1123282.SAMN02745823_01357"/>
<keyword evidence="1" id="KW-0378">Hydrolase</keyword>
<dbReference type="SUPFAM" id="SSF55909">
    <property type="entry name" value="Pentein"/>
    <property type="match status" value="1"/>
</dbReference>
<dbReference type="Proteomes" id="UP000183995">
    <property type="component" value="Unassembled WGS sequence"/>
</dbReference>
<sequence length="297" mass="34061">MQSNITSLKIYGLSEYDVIKEVILCSPEYMRIDEIINLTQRKYAKENICSELAVKQHSHLIQILQENDIKVHLLSLQEDLPEQVFTRDIGFVIGRRFFVSNLKERIRLGETKILKEWLNDRHFDFVELQAGCIEGGDVIVDKDLIWLGLSDRTSESVINELADRCPGYTIQPVAFDPDFLHFDCTFNVISEFDALIYRNAFKREELLRLSNYYNLIEISKEEQFTLGTNVLSIGQGKIISSPQNKQINKKLAQLGYHVINVDISEILKSGGAFRCITLPIVKDYSIVKSNKLLKSPG</sequence>
<dbReference type="OrthoDB" id="9807502at2"/>
<reference evidence="1 2" key="1">
    <citation type="submission" date="2016-11" db="EMBL/GenBank/DDBJ databases">
        <authorList>
            <person name="Jaros S."/>
            <person name="Januszkiewicz K."/>
            <person name="Wedrychowicz H."/>
        </authorList>
    </citation>
    <scope>NUCLEOTIDE SEQUENCE [LARGE SCALE GENOMIC DNA]</scope>
    <source>
        <strain evidence="1 2">DSM 10068</strain>
    </source>
</reference>
<evidence type="ECO:0000313" key="1">
    <source>
        <dbReference type="EMBL" id="SHH88511.1"/>
    </source>
</evidence>
<dbReference type="GO" id="GO:0019546">
    <property type="term" value="P:L-arginine deiminase pathway"/>
    <property type="evidence" value="ECO:0007669"/>
    <property type="project" value="TreeGrafter"/>
</dbReference>
<dbReference type="PANTHER" id="PTHR47271:SF2">
    <property type="entry name" value="ARGININE DEIMINASE"/>
    <property type="match status" value="1"/>
</dbReference>
<dbReference type="AlphaFoldDB" id="A0A1M5WLT7"/>
<protein>
    <submittedName>
        <fullName evidence="1">N-Dimethylarginine dimethylaminohydrolase</fullName>
    </submittedName>
</protein>
<name>A0A1M5WLT7_9FIRM</name>
<dbReference type="Pfam" id="PF19420">
    <property type="entry name" value="DDAH_eukar"/>
    <property type="match status" value="1"/>
</dbReference>
<dbReference type="Gene3D" id="3.75.10.10">
    <property type="entry name" value="L-arginine/glycine Amidinotransferase, Chain A"/>
    <property type="match status" value="1"/>
</dbReference>
<keyword evidence="2" id="KW-1185">Reference proteome</keyword>
<dbReference type="EMBL" id="FQXV01000003">
    <property type="protein sequence ID" value="SHH88511.1"/>
    <property type="molecule type" value="Genomic_DNA"/>
</dbReference>